<reference evidence="2 3" key="1">
    <citation type="journal article" date="2011" name="Stand. Genomic Sci.">
        <title>Complete genome sequence of Desulfobulbus propionicus type strain (1pr3).</title>
        <authorList>
            <person name="Pagani I."/>
            <person name="Lapidus A."/>
            <person name="Nolan M."/>
            <person name="Lucas S."/>
            <person name="Hammon N."/>
            <person name="Deshpande S."/>
            <person name="Cheng J.F."/>
            <person name="Chertkov O."/>
            <person name="Davenport K."/>
            <person name="Tapia R."/>
            <person name="Han C."/>
            <person name="Goodwin L."/>
            <person name="Pitluck S."/>
            <person name="Liolios K."/>
            <person name="Mavromatis K."/>
            <person name="Ivanova N."/>
            <person name="Mikhailova N."/>
            <person name="Pati A."/>
            <person name="Chen A."/>
            <person name="Palaniappan K."/>
            <person name="Land M."/>
            <person name="Hauser L."/>
            <person name="Chang Y.J."/>
            <person name="Jeffries C.D."/>
            <person name="Detter J.C."/>
            <person name="Brambilla E."/>
            <person name="Kannan K.P."/>
            <person name="Djao O.D."/>
            <person name="Rohde M."/>
            <person name="Pukall R."/>
            <person name="Spring S."/>
            <person name="Goker M."/>
            <person name="Sikorski J."/>
            <person name="Woyke T."/>
            <person name="Bristow J."/>
            <person name="Eisen J.A."/>
            <person name="Markowitz V."/>
            <person name="Hugenholtz P."/>
            <person name="Kyrpides N.C."/>
            <person name="Klenk H.P."/>
        </authorList>
    </citation>
    <scope>NUCLEOTIDE SEQUENCE [LARGE SCALE GENOMIC DNA]</scope>
    <source>
        <strain evidence="3">ATCC 33891 / DSM 2032 / 1pr3</strain>
    </source>
</reference>
<organism evidence="2 3">
    <name type="scientific">Desulfobulbus propionicus (strain ATCC 33891 / DSM 2032 / VKM B-1956 / 1pr3)</name>
    <dbReference type="NCBI Taxonomy" id="577650"/>
    <lineage>
        <taxon>Bacteria</taxon>
        <taxon>Pseudomonadati</taxon>
        <taxon>Thermodesulfobacteriota</taxon>
        <taxon>Desulfobulbia</taxon>
        <taxon>Desulfobulbales</taxon>
        <taxon>Desulfobulbaceae</taxon>
        <taxon>Desulfobulbus</taxon>
    </lineage>
</organism>
<gene>
    <name evidence="2" type="ordered locus">Despr_2370</name>
</gene>
<dbReference type="EMBL" id="CP002364">
    <property type="protein sequence ID" value="ADW18511.1"/>
    <property type="molecule type" value="Genomic_DNA"/>
</dbReference>
<dbReference type="GO" id="GO:0006313">
    <property type="term" value="P:DNA transposition"/>
    <property type="evidence" value="ECO:0007669"/>
    <property type="project" value="InterPro"/>
</dbReference>
<feature type="domain" description="Transposase IS200-like" evidence="1">
    <location>
        <begin position="9"/>
        <end position="137"/>
    </location>
</feature>
<dbReference type="AlphaFoldDB" id="A0A7U4DPT7"/>
<dbReference type="SMART" id="SM01321">
    <property type="entry name" value="Y1_Tnp"/>
    <property type="match status" value="1"/>
</dbReference>
<sequence length="173" mass="20984">MPNYRRAITPGGTFFFTVVTYRRRLLFDHPEARRILRQTVREVQSRYPFIIDAWVLLPDHLHCIWTLPPDDADFSLRWNRIKSTFSKQAKSLFHNEQWVSDSQRKHRESTIWQRRFWEHRIRNEDEYRIGTDYIHYNPVKHGWANQVADWPFSTFHRSVRAGIYPVDLGWAKG</sequence>
<keyword evidence="3" id="KW-1185">Reference proteome</keyword>
<dbReference type="InterPro" id="IPR036515">
    <property type="entry name" value="Transposase_17_sf"/>
</dbReference>
<dbReference type="PANTHER" id="PTHR36966">
    <property type="entry name" value="REP-ASSOCIATED TYROSINE TRANSPOSASE"/>
    <property type="match status" value="1"/>
</dbReference>
<dbReference type="Pfam" id="PF01797">
    <property type="entry name" value="Y1_Tnp"/>
    <property type="match status" value="1"/>
</dbReference>
<dbReference type="NCBIfam" id="NF047646">
    <property type="entry name" value="REP_Tyr_transpos"/>
    <property type="match status" value="1"/>
</dbReference>
<proteinExistence type="predicted"/>
<name>A0A7U4DPT7_DESPD</name>
<evidence type="ECO:0000313" key="2">
    <source>
        <dbReference type="EMBL" id="ADW18511.1"/>
    </source>
</evidence>
<dbReference type="PANTHER" id="PTHR36966:SF1">
    <property type="entry name" value="REP-ASSOCIATED TYROSINE TRANSPOSASE"/>
    <property type="match status" value="1"/>
</dbReference>
<accession>A0A7U4DPT7</accession>
<protein>
    <recommendedName>
        <fullName evidence="1">Transposase IS200-like domain-containing protein</fullName>
    </recommendedName>
</protein>
<dbReference type="InterPro" id="IPR002686">
    <property type="entry name" value="Transposase_17"/>
</dbReference>
<dbReference type="KEGG" id="dpr:Despr_2370"/>
<dbReference type="Proteomes" id="UP000006365">
    <property type="component" value="Chromosome"/>
</dbReference>
<dbReference type="Gene3D" id="3.30.70.1290">
    <property type="entry name" value="Transposase IS200-like"/>
    <property type="match status" value="1"/>
</dbReference>
<evidence type="ECO:0000259" key="1">
    <source>
        <dbReference type="SMART" id="SM01321"/>
    </source>
</evidence>
<evidence type="ECO:0000313" key="3">
    <source>
        <dbReference type="Proteomes" id="UP000006365"/>
    </source>
</evidence>
<dbReference type="RefSeq" id="WP_015725048.1">
    <property type="nucleotide sequence ID" value="NC_014972.1"/>
</dbReference>
<dbReference type="InterPro" id="IPR052715">
    <property type="entry name" value="RAYT_transposase"/>
</dbReference>
<dbReference type="GO" id="GO:0043565">
    <property type="term" value="F:sequence-specific DNA binding"/>
    <property type="evidence" value="ECO:0007669"/>
    <property type="project" value="TreeGrafter"/>
</dbReference>
<dbReference type="GO" id="GO:0004803">
    <property type="term" value="F:transposase activity"/>
    <property type="evidence" value="ECO:0007669"/>
    <property type="project" value="InterPro"/>
</dbReference>
<dbReference type="SUPFAM" id="SSF143422">
    <property type="entry name" value="Transposase IS200-like"/>
    <property type="match status" value="1"/>
</dbReference>